<dbReference type="AlphaFoldDB" id="A0A6V8NIZ6"/>
<evidence type="ECO:0000256" key="1">
    <source>
        <dbReference type="ARBA" id="ARBA00009981"/>
    </source>
</evidence>
<evidence type="ECO:0000313" key="3">
    <source>
        <dbReference type="EMBL" id="GFP20302.1"/>
    </source>
</evidence>
<dbReference type="NCBIfam" id="TIGR01552">
    <property type="entry name" value="phd_fam"/>
    <property type="match status" value="1"/>
</dbReference>
<dbReference type="Pfam" id="PF02604">
    <property type="entry name" value="PhdYeFM_antitox"/>
    <property type="match status" value="1"/>
</dbReference>
<dbReference type="Gene3D" id="3.40.1620.10">
    <property type="entry name" value="YefM-like domain"/>
    <property type="match status" value="1"/>
</dbReference>
<dbReference type="EMBL" id="BLRU01000351">
    <property type="protein sequence ID" value="GFP20302.1"/>
    <property type="molecule type" value="Genomic_DNA"/>
</dbReference>
<dbReference type="SUPFAM" id="SSF143120">
    <property type="entry name" value="YefM-like"/>
    <property type="match status" value="1"/>
</dbReference>
<organism evidence="3 4">
    <name type="scientific">Candidatus Hakubella thermalkaliphila</name>
    <dbReference type="NCBI Taxonomy" id="2754717"/>
    <lineage>
        <taxon>Bacteria</taxon>
        <taxon>Bacillati</taxon>
        <taxon>Actinomycetota</taxon>
        <taxon>Actinomycetota incertae sedis</taxon>
        <taxon>Candidatus Hakubellales</taxon>
        <taxon>Candidatus Hakubellaceae</taxon>
        <taxon>Candidatus Hakubella</taxon>
    </lineage>
</organism>
<dbReference type="InterPro" id="IPR006442">
    <property type="entry name" value="Antitoxin_Phd/YefM"/>
</dbReference>
<name>A0A6V8NIZ6_9ACTN</name>
<sequence length="81" mass="9542">MERKVTAKELRNKVSSVLREVKRGKEVFISYRGKEIAVLKPVEEKVSKDFNAVGFGMWKERQDLKDVEEWLAEKRKPRYSG</sequence>
<evidence type="ECO:0000256" key="2">
    <source>
        <dbReference type="RuleBase" id="RU362080"/>
    </source>
</evidence>
<gene>
    <name evidence="3" type="ORF">HKBW3S03_01804</name>
</gene>
<comment type="caution">
    <text evidence="3">The sequence shown here is derived from an EMBL/GenBank/DDBJ whole genome shotgun (WGS) entry which is preliminary data.</text>
</comment>
<comment type="function">
    <text evidence="2">Antitoxin component of a type II toxin-antitoxin (TA) system.</text>
</comment>
<reference evidence="3 4" key="1">
    <citation type="journal article" date="2020" name="Front. Microbiol.">
        <title>Single-cell genomics of novel Actinobacteria with the Wood-Ljungdahl pathway discovered in a serpentinizing system.</title>
        <authorList>
            <person name="Merino N."/>
            <person name="Kawai M."/>
            <person name="Boyd E.S."/>
            <person name="Colman D.R."/>
            <person name="McGlynn S.E."/>
            <person name="Nealson K.H."/>
            <person name="Kurokawa K."/>
            <person name="Hongoh Y."/>
        </authorList>
    </citation>
    <scope>NUCLEOTIDE SEQUENCE [LARGE SCALE GENOMIC DNA]</scope>
    <source>
        <strain evidence="3 4">S03</strain>
    </source>
</reference>
<evidence type="ECO:0000313" key="4">
    <source>
        <dbReference type="Proteomes" id="UP000574717"/>
    </source>
</evidence>
<accession>A0A6V8NIZ6</accession>
<dbReference type="Proteomes" id="UP000574717">
    <property type="component" value="Unassembled WGS sequence"/>
</dbReference>
<dbReference type="InterPro" id="IPR036165">
    <property type="entry name" value="YefM-like_sf"/>
</dbReference>
<protein>
    <recommendedName>
        <fullName evidence="2">Antitoxin</fullName>
    </recommendedName>
</protein>
<comment type="similarity">
    <text evidence="1 2">Belongs to the phD/YefM antitoxin family.</text>
</comment>
<proteinExistence type="inferred from homology"/>
<dbReference type="RefSeq" id="WP_176237297.1">
    <property type="nucleotide sequence ID" value="NZ_BLRU01000351.1"/>
</dbReference>